<feature type="transmembrane region" description="Helical" evidence="6">
    <location>
        <begin position="21"/>
        <end position="40"/>
    </location>
</feature>
<accession>A0A7D5BDU3</accession>
<keyword evidence="2 6" id="KW-0812">Transmembrane</keyword>
<dbReference type="Gene3D" id="2.40.50.100">
    <property type="match status" value="1"/>
</dbReference>
<protein>
    <submittedName>
        <fullName evidence="7">Membrane fusion component of tripartite multidrug resistance system</fullName>
    </submittedName>
</protein>
<evidence type="ECO:0000256" key="1">
    <source>
        <dbReference type="ARBA" id="ARBA00004167"/>
    </source>
</evidence>
<evidence type="ECO:0000256" key="2">
    <source>
        <dbReference type="ARBA" id="ARBA00022692"/>
    </source>
</evidence>
<feature type="compositionally biased region" description="Basic and acidic residues" evidence="5">
    <location>
        <begin position="120"/>
        <end position="137"/>
    </location>
</feature>
<name>A0A7D5BDU3_9BACT</name>
<keyword evidence="4 6" id="KW-0472">Membrane</keyword>
<feature type="region of interest" description="Disordered" evidence="5">
    <location>
        <begin position="116"/>
        <end position="137"/>
    </location>
</feature>
<comment type="subcellular location">
    <subcellularLocation>
        <location evidence="1">Membrane</location>
        <topology evidence="1">Single-pass membrane protein</topology>
    </subcellularLocation>
</comment>
<keyword evidence="3 6" id="KW-1133">Transmembrane helix</keyword>
<evidence type="ECO:0000256" key="3">
    <source>
        <dbReference type="ARBA" id="ARBA00022989"/>
    </source>
</evidence>
<evidence type="ECO:0000256" key="4">
    <source>
        <dbReference type="ARBA" id="ARBA00023136"/>
    </source>
</evidence>
<dbReference type="PANTHER" id="PTHR30386">
    <property type="entry name" value="MEMBRANE FUSION SUBUNIT OF EMRAB-TOLC MULTIDRUG EFFLUX PUMP"/>
    <property type="match status" value="1"/>
</dbReference>
<organism evidence="7">
    <name type="scientific">Vitiosangium cumulatum</name>
    <dbReference type="NCBI Taxonomy" id="1867796"/>
    <lineage>
        <taxon>Bacteria</taxon>
        <taxon>Pseudomonadati</taxon>
        <taxon>Myxococcota</taxon>
        <taxon>Myxococcia</taxon>
        <taxon>Myxococcales</taxon>
        <taxon>Cystobacterineae</taxon>
        <taxon>Archangiaceae</taxon>
        <taxon>Vitiosangium</taxon>
    </lineage>
</organism>
<sequence>MSATFSQTLNALQTDSPRHRLAGLAVGVLVLGLWLGWFFLAELPVYEVTPGAHLEVSSAAHPVEAPVGGRVVTQVRMVLGQEVAAGEVLVELDAEPERLRLEEELRAEGVVEVEGSQASRAERQEAQARARAAEDSAKLAEEEASRVRRLFENGVVAEMEAQRANSEALQRRAIAEALKRAASRDDFAARAQRGIRRVRVERVRREMATLEEELETNRALADGLAYELERLRIRAPVAGKLGEISTLRVGSVVRPGERVASVVPPGELRIVADYAPAAALGRIRSGQPARARLDGFPWTQYGSVPATVARVASEPRQGFIRVELAVQPDPASPIPYQHGLTGTVEVEVERASPASLVLRTVGHAVDRLARGPR</sequence>
<dbReference type="InterPro" id="IPR050739">
    <property type="entry name" value="MFP"/>
</dbReference>
<evidence type="ECO:0000256" key="6">
    <source>
        <dbReference type="SAM" id="Phobius"/>
    </source>
</evidence>
<dbReference type="PANTHER" id="PTHR30386:SF26">
    <property type="entry name" value="TRANSPORT PROTEIN COMB"/>
    <property type="match status" value="1"/>
</dbReference>
<dbReference type="EMBL" id="MT520812">
    <property type="protein sequence ID" value="QKW93673.1"/>
    <property type="molecule type" value="Genomic_DNA"/>
</dbReference>
<dbReference type="AlphaFoldDB" id="A0A7D5BDU3"/>
<reference evidence="7" key="1">
    <citation type="journal article" date="2020" name="Molecules">
        <title>2-Hydroxysorangiadenosine: Structure and Biosynthesis of a Myxobacterial Sesquiterpene-Nucleoside.</title>
        <authorList>
            <person name="Okoth D.A."/>
            <person name="Hug J.J."/>
            <person name="Garcia R."/>
            <person name="Sproer C."/>
            <person name="Overmann J."/>
            <person name="Muller R."/>
        </authorList>
    </citation>
    <scope>NUCLEOTIDE SEQUENCE</scope>
    <source>
        <strain evidence="7">MCy10943</strain>
    </source>
</reference>
<proteinExistence type="predicted"/>
<evidence type="ECO:0000313" key="7">
    <source>
        <dbReference type="EMBL" id="QKW93673.1"/>
    </source>
</evidence>
<dbReference type="GO" id="GO:0016020">
    <property type="term" value="C:membrane"/>
    <property type="evidence" value="ECO:0007669"/>
    <property type="project" value="UniProtKB-SubCell"/>
</dbReference>
<evidence type="ECO:0000256" key="5">
    <source>
        <dbReference type="SAM" id="MobiDB-lite"/>
    </source>
</evidence>
<dbReference type="Gene3D" id="1.10.287.470">
    <property type="entry name" value="Helix hairpin bin"/>
    <property type="match status" value="1"/>
</dbReference>